<organism evidence="1 2">
    <name type="scientific">Candidatus Anaerostipes excrementavium</name>
    <dbReference type="NCBI Taxonomy" id="2838463"/>
    <lineage>
        <taxon>Bacteria</taxon>
        <taxon>Bacillati</taxon>
        <taxon>Bacillota</taxon>
        <taxon>Clostridia</taxon>
        <taxon>Lachnospirales</taxon>
        <taxon>Lachnospiraceae</taxon>
        <taxon>Anaerostipes</taxon>
    </lineage>
</organism>
<proteinExistence type="predicted"/>
<comment type="caution">
    <text evidence="1">The sequence shown here is derived from an EMBL/GenBank/DDBJ whole genome shotgun (WGS) entry which is preliminary data.</text>
</comment>
<reference evidence="1" key="1">
    <citation type="journal article" date="2021" name="PeerJ">
        <title>Extensive microbial diversity within the chicken gut microbiome revealed by metagenomics and culture.</title>
        <authorList>
            <person name="Gilroy R."/>
            <person name="Ravi A."/>
            <person name="Getino M."/>
            <person name="Pursley I."/>
            <person name="Horton D.L."/>
            <person name="Alikhan N.F."/>
            <person name="Baker D."/>
            <person name="Gharbi K."/>
            <person name="Hall N."/>
            <person name="Watson M."/>
            <person name="Adriaenssens E.M."/>
            <person name="Foster-Nyarko E."/>
            <person name="Jarju S."/>
            <person name="Secka A."/>
            <person name="Antonio M."/>
            <person name="Oren A."/>
            <person name="Chaudhuri R.R."/>
            <person name="La Ragione R."/>
            <person name="Hildebrand F."/>
            <person name="Pallen M.J."/>
        </authorList>
    </citation>
    <scope>NUCLEOTIDE SEQUENCE</scope>
    <source>
        <strain evidence="1">CHK191-13928</strain>
    </source>
</reference>
<sequence>MKILLITPNFFDYPAQICEAIHQMGHEVDWYDDRPSTNSFVKAIIRINKNYINAMIARYFSKMMSEVTRKKYDKVILISGQSLSFSESMMERLKESQIQAEFVLYQWDSMKNFPYIEKIQKYFDRCYSFDKEDVRNGNLRFLPLFYTKRYEKVGRKSISKYKYDLMFVGTAHPKKYKYVKEMAEKLKFVFPKQFIYFFFPSKIVYIYRKVKNIELKYAHCSEFHYTPVNGKEMDKLLTESRCVLDSAQDGQTGLTIRILEAFGAKRKIITTNEDVVNYDFYREENIYIYDGDFNLNAPFFNKPYREVDEGVYKKYSLRSWLNELIGG</sequence>
<evidence type="ECO:0000313" key="1">
    <source>
        <dbReference type="EMBL" id="HIX67192.1"/>
    </source>
</evidence>
<accession>A0A9D1WUK1</accession>
<evidence type="ECO:0000313" key="2">
    <source>
        <dbReference type="Proteomes" id="UP000886721"/>
    </source>
</evidence>
<dbReference type="AlphaFoldDB" id="A0A9D1WUK1"/>
<protein>
    <recommendedName>
        <fullName evidence="3">Eps11J</fullName>
    </recommendedName>
</protein>
<dbReference type="Proteomes" id="UP000886721">
    <property type="component" value="Unassembled WGS sequence"/>
</dbReference>
<reference evidence="1" key="2">
    <citation type="submission" date="2021-04" db="EMBL/GenBank/DDBJ databases">
        <authorList>
            <person name="Gilroy R."/>
        </authorList>
    </citation>
    <scope>NUCLEOTIDE SEQUENCE</scope>
    <source>
        <strain evidence="1">CHK191-13928</strain>
    </source>
</reference>
<evidence type="ECO:0008006" key="3">
    <source>
        <dbReference type="Google" id="ProtNLM"/>
    </source>
</evidence>
<name>A0A9D1WUK1_9FIRM</name>
<dbReference type="EMBL" id="DXEM01000010">
    <property type="protein sequence ID" value="HIX67192.1"/>
    <property type="molecule type" value="Genomic_DNA"/>
</dbReference>
<gene>
    <name evidence="1" type="ORF">H9735_03575</name>
</gene>